<reference evidence="2" key="1">
    <citation type="submission" date="2020-11" db="EMBL/GenBank/DDBJ databases">
        <authorList>
            <consortium name="DOE Joint Genome Institute"/>
            <person name="Ahrendt S."/>
            <person name="Riley R."/>
            <person name="Andreopoulos W."/>
            <person name="Labutti K."/>
            <person name="Pangilinan J."/>
            <person name="Ruiz-Duenas F.J."/>
            <person name="Barrasa J.M."/>
            <person name="Sanchez-Garcia M."/>
            <person name="Camarero S."/>
            <person name="Miyauchi S."/>
            <person name="Serrano A."/>
            <person name="Linde D."/>
            <person name="Babiker R."/>
            <person name="Drula E."/>
            <person name="Ayuso-Fernandez I."/>
            <person name="Pacheco R."/>
            <person name="Padilla G."/>
            <person name="Ferreira P."/>
            <person name="Barriuso J."/>
            <person name="Kellner H."/>
            <person name="Castanera R."/>
            <person name="Alfaro M."/>
            <person name="Ramirez L."/>
            <person name="Pisabarro A.G."/>
            <person name="Kuo A."/>
            <person name="Tritt A."/>
            <person name="Lipzen A."/>
            <person name="He G."/>
            <person name="Yan M."/>
            <person name="Ng V."/>
            <person name="Cullen D."/>
            <person name="Martin F."/>
            <person name="Rosso M.-N."/>
            <person name="Henrissat B."/>
            <person name="Hibbett D."/>
            <person name="Martinez A.T."/>
            <person name="Grigoriev I.V."/>
        </authorList>
    </citation>
    <scope>NUCLEOTIDE SEQUENCE</scope>
    <source>
        <strain evidence="2">AH 40177</strain>
    </source>
</reference>
<dbReference type="OrthoDB" id="2744793at2759"/>
<evidence type="ECO:0000313" key="3">
    <source>
        <dbReference type="Proteomes" id="UP000772434"/>
    </source>
</evidence>
<feature type="transmembrane region" description="Helical" evidence="1">
    <location>
        <begin position="30"/>
        <end position="52"/>
    </location>
</feature>
<dbReference type="Proteomes" id="UP000772434">
    <property type="component" value="Unassembled WGS sequence"/>
</dbReference>
<sequence>MAARVGYLNVYAPTHYTPIRVKTWREPKTIQLLCCMIIVLTATGLVIIVGFISFTQAKLGIVEVIPFGVVISNDFEGFMCAVVVIVMLTPGELGDLLDFQILVGDFVICWRAWVLLPHDKWWRFVLATIVIVNIGNAL</sequence>
<dbReference type="AlphaFoldDB" id="A0A9P5P7H0"/>
<dbReference type="EMBL" id="JADNRY010000617">
    <property type="protein sequence ID" value="KAF9035103.1"/>
    <property type="molecule type" value="Genomic_DNA"/>
</dbReference>
<comment type="caution">
    <text evidence="2">The sequence shown here is derived from an EMBL/GenBank/DDBJ whole genome shotgun (WGS) entry which is preliminary data.</text>
</comment>
<keyword evidence="3" id="KW-1185">Reference proteome</keyword>
<accession>A0A9P5P7H0</accession>
<evidence type="ECO:0000256" key="1">
    <source>
        <dbReference type="SAM" id="Phobius"/>
    </source>
</evidence>
<feature type="transmembrane region" description="Helical" evidence="1">
    <location>
        <begin position="64"/>
        <end position="89"/>
    </location>
</feature>
<proteinExistence type="predicted"/>
<organism evidence="2 3">
    <name type="scientific">Rhodocollybia butyracea</name>
    <dbReference type="NCBI Taxonomy" id="206335"/>
    <lineage>
        <taxon>Eukaryota</taxon>
        <taxon>Fungi</taxon>
        <taxon>Dikarya</taxon>
        <taxon>Basidiomycota</taxon>
        <taxon>Agaricomycotina</taxon>
        <taxon>Agaricomycetes</taxon>
        <taxon>Agaricomycetidae</taxon>
        <taxon>Agaricales</taxon>
        <taxon>Marasmiineae</taxon>
        <taxon>Omphalotaceae</taxon>
        <taxon>Rhodocollybia</taxon>
    </lineage>
</organism>
<keyword evidence="1" id="KW-0812">Transmembrane</keyword>
<protein>
    <submittedName>
        <fullName evidence="2">Uncharacterized protein</fullName>
    </submittedName>
</protein>
<gene>
    <name evidence="2" type="ORF">BDP27DRAFT_827245</name>
</gene>
<evidence type="ECO:0000313" key="2">
    <source>
        <dbReference type="EMBL" id="KAF9035103.1"/>
    </source>
</evidence>
<name>A0A9P5P7H0_9AGAR</name>
<keyword evidence="1" id="KW-1133">Transmembrane helix</keyword>
<keyword evidence="1" id="KW-0472">Membrane</keyword>